<sequence length="80" mass="9233">MVRLIKDQEFTAGDLRLLLLEQSTLLSVQKECLSLWIASLITRPLKFTPHQPNSCNPQKQAECRPSQREFLPKRNSPTEI</sequence>
<gene>
    <name evidence="2" type="ORF">PCANC_26198</name>
</gene>
<dbReference type="Proteomes" id="UP000235388">
    <property type="component" value="Unassembled WGS sequence"/>
</dbReference>
<feature type="region of interest" description="Disordered" evidence="1">
    <location>
        <begin position="49"/>
        <end position="80"/>
    </location>
</feature>
<evidence type="ECO:0000256" key="1">
    <source>
        <dbReference type="SAM" id="MobiDB-lite"/>
    </source>
</evidence>
<dbReference type="AlphaFoldDB" id="A0A2N5U6B1"/>
<accession>A0A2N5U6B1</accession>
<keyword evidence="3" id="KW-1185">Reference proteome</keyword>
<evidence type="ECO:0000313" key="2">
    <source>
        <dbReference type="EMBL" id="PLW33297.1"/>
    </source>
</evidence>
<evidence type="ECO:0000313" key="3">
    <source>
        <dbReference type="Proteomes" id="UP000235388"/>
    </source>
</evidence>
<feature type="compositionally biased region" description="Basic and acidic residues" evidence="1">
    <location>
        <begin position="61"/>
        <end position="72"/>
    </location>
</feature>
<feature type="compositionally biased region" description="Polar residues" evidence="1">
    <location>
        <begin position="50"/>
        <end position="59"/>
    </location>
</feature>
<proteinExistence type="predicted"/>
<dbReference type="EMBL" id="PGCJ01000303">
    <property type="protein sequence ID" value="PLW33297.1"/>
    <property type="molecule type" value="Genomic_DNA"/>
</dbReference>
<name>A0A2N5U6B1_9BASI</name>
<organism evidence="2 3">
    <name type="scientific">Puccinia coronata f. sp. avenae</name>
    <dbReference type="NCBI Taxonomy" id="200324"/>
    <lineage>
        <taxon>Eukaryota</taxon>
        <taxon>Fungi</taxon>
        <taxon>Dikarya</taxon>
        <taxon>Basidiomycota</taxon>
        <taxon>Pucciniomycotina</taxon>
        <taxon>Pucciniomycetes</taxon>
        <taxon>Pucciniales</taxon>
        <taxon>Pucciniaceae</taxon>
        <taxon>Puccinia</taxon>
    </lineage>
</organism>
<comment type="caution">
    <text evidence="2">The sequence shown here is derived from an EMBL/GenBank/DDBJ whole genome shotgun (WGS) entry which is preliminary data.</text>
</comment>
<protein>
    <submittedName>
        <fullName evidence="2">Uncharacterized protein</fullName>
    </submittedName>
</protein>
<reference evidence="2 3" key="1">
    <citation type="submission" date="2017-11" db="EMBL/GenBank/DDBJ databases">
        <title>De novo assembly and phasing of dikaryotic genomes from two isolates of Puccinia coronata f. sp. avenae, the causal agent of oat crown rust.</title>
        <authorList>
            <person name="Miller M.E."/>
            <person name="Zhang Y."/>
            <person name="Omidvar V."/>
            <person name="Sperschneider J."/>
            <person name="Schwessinger B."/>
            <person name="Raley C."/>
            <person name="Palmer J.M."/>
            <person name="Garnica D."/>
            <person name="Upadhyaya N."/>
            <person name="Rathjen J."/>
            <person name="Taylor J.M."/>
            <person name="Park R.F."/>
            <person name="Dodds P.N."/>
            <person name="Hirsch C.D."/>
            <person name="Kianian S.F."/>
            <person name="Figueroa M."/>
        </authorList>
    </citation>
    <scope>NUCLEOTIDE SEQUENCE [LARGE SCALE GENOMIC DNA]</scope>
    <source>
        <strain evidence="2">12NC29</strain>
    </source>
</reference>